<name>A0A8S0UJR8_OLEEU</name>
<feature type="region of interest" description="Disordered" evidence="1">
    <location>
        <begin position="1"/>
        <end position="38"/>
    </location>
</feature>
<organism evidence="2 3">
    <name type="scientific">Olea europaea subsp. europaea</name>
    <dbReference type="NCBI Taxonomy" id="158383"/>
    <lineage>
        <taxon>Eukaryota</taxon>
        <taxon>Viridiplantae</taxon>
        <taxon>Streptophyta</taxon>
        <taxon>Embryophyta</taxon>
        <taxon>Tracheophyta</taxon>
        <taxon>Spermatophyta</taxon>
        <taxon>Magnoliopsida</taxon>
        <taxon>eudicotyledons</taxon>
        <taxon>Gunneridae</taxon>
        <taxon>Pentapetalae</taxon>
        <taxon>asterids</taxon>
        <taxon>lamiids</taxon>
        <taxon>Lamiales</taxon>
        <taxon>Oleaceae</taxon>
        <taxon>Oleeae</taxon>
        <taxon>Olea</taxon>
    </lineage>
</organism>
<feature type="compositionally biased region" description="Polar residues" evidence="1">
    <location>
        <begin position="15"/>
        <end position="28"/>
    </location>
</feature>
<proteinExistence type="predicted"/>
<accession>A0A8S0UJR8</accession>
<dbReference type="Proteomes" id="UP000594638">
    <property type="component" value="Unassembled WGS sequence"/>
</dbReference>
<evidence type="ECO:0000313" key="2">
    <source>
        <dbReference type="EMBL" id="CAA3017905.1"/>
    </source>
</evidence>
<evidence type="ECO:0000256" key="1">
    <source>
        <dbReference type="SAM" id="MobiDB-lite"/>
    </source>
</evidence>
<dbReference type="AlphaFoldDB" id="A0A8S0UJR8"/>
<dbReference type="EMBL" id="CACTIH010007759">
    <property type="protein sequence ID" value="CAA3017905.1"/>
    <property type="molecule type" value="Genomic_DNA"/>
</dbReference>
<comment type="caution">
    <text evidence="2">The sequence shown here is derived from an EMBL/GenBank/DDBJ whole genome shotgun (WGS) entry which is preliminary data.</text>
</comment>
<keyword evidence="3" id="KW-1185">Reference proteome</keyword>
<dbReference type="OrthoDB" id="1746033at2759"/>
<sequence>MLAYGGKSYGPRGTVRQNQKGRTRSPPSKNKAPCSKCGRTNHTVDTCWEIHGYSPNHKLHKPPSSSKDYRAINLMETENDSRSPSTLSVSQEQIQQLIALLQSQKSSTTNFNIELIGNHLSNTP</sequence>
<dbReference type="Gramene" id="OE9A045271T1">
    <property type="protein sequence ID" value="OE9A045271C1"/>
    <property type="gene ID" value="OE9A045271"/>
</dbReference>
<protein>
    <submittedName>
        <fullName evidence="2">Uncharacterized protein</fullName>
    </submittedName>
</protein>
<gene>
    <name evidence="2" type="ORF">OLEA9_A045271</name>
</gene>
<evidence type="ECO:0000313" key="3">
    <source>
        <dbReference type="Proteomes" id="UP000594638"/>
    </source>
</evidence>
<feature type="non-terminal residue" evidence="2">
    <location>
        <position position="124"/>
    </location>
</feature>
<reference evidence="2 3" key="1">
    <citation type="submission" date="2019-12" db="EMBL/GenBank/DDBJ databases">
        <authorList>
            <person name="Alioto T."/>
            <person name="Alioto T."/>
            <person name="Gomez Garrido J."/>
        </authorList>
    </citation>
    <scope>NUCLEOTIDE SEQUENCE [LARGE SCALE GENOMIC DNA]</scope>
</reference>